<comment type="caution">
    <text evidence="1">The sequence shown here is derived from an EMBL/GenBank/DDBJ whole genome shotgun (WGS) entry which is preliminary data.</text>
</comment>
<gene>
    <name evidence="1" type="ORF">WQ57_01410</name>
</gene>
<dbReference type="EMBL" id="LAYY01000001">
    <property type="protein sequence ID" value="KKK39958.1"/>
    <property type="molecule type" value="Genomic_DNA"/>
</dbReference>
<name>A0A0M2T0L2_9BACI</name>
<dbReference type="Proteomes" id="UP000034166">
    <property type="component" value="Unassembled WGS sequence"/>
</dbReference>
<proteinExistence type="predicted"/>
<sequence length="70" mass="8100">MSKYNTSTSIIFIFNAGKCHYNAGKSRDNASTGIIEANLIRGYEKILNRPDHFILWSFLFLIQNQIDLIY</sequence>
<protein>
    <submittedName>
        <fullName evidence="1">Uncharacterized protein</fullName>
    </submittedName>
</protein>
<evidence type="ECO:0000313" key="1">
    <source>
        <dbReference type="EMBL" id="KKK39958.1"/>
    </source>
</evidence>
<accession>A0A0M2T0L2</accession>
<organism evidence="1 2">
    <name type="scientific">Mesobacillus campisalis</name>
    <dbReference type="NCBI Taxonomy" id="1408103"/>
    <lineage>
        <taxon>Bacteria</taxon>
        <taxon>Bacillati</taxon>
        <taxon>Bacillota</taxon>
        <taxon>Bacilli</taxon>
        <taxon>Bacillales</taxon>
        <taxon>Bacillaceae</taxon>
        <taxon>Mesobacillus</taxon>
    </lineage>
</organism>
<keyword evidence="2" id="KW-1185">Reference proteome</keyword>
<dbReference type="AlphaFoldDB" id="A0A0M2T0L2"/>
<dbReference type="PATRIC" id="fig|1408103.3.peg.309"/>
<evidence type="ECO:0000313" key="2">
    <source>
        <dbReference type="Proteomes" id="UP000034166"/>
    </source>
</evidence>
<reference evidence="1 2" key="1">
    <citation type="submission" date="2015-04" db="EMBL/GenBank/DDBJ databases">
        <title>Taxonomic description and genome sequence of Bacillus campisalis sp. nov., a novel member of the genus Bacillus isolated from solar saltern.</title>
        <authorList>
            <person name="Mathan Kumar R."/>
            <person name="Kaur G."/>
            <person name="Kumar A."/>
            <person name="Singh N.K."/>
            <person name="Kaur N."/>
            <person name="Kumar N."/>
            <person name="Mayilraj S."/>
        </authorList>
    </citation>
    <scope>NUCLEOTIDE SEQUENCE [LARGE SCALE GENOMIC DNA]</scope>
    <source>
        <strain evidence="1 2">SA2-6</strain>
    </source>
</reference>